<organism evidence="1 2">
    <name type="scientific">Orchesella cincta</name>
    <name type="common">Springtail</name>
    <name type="synonym">Podura cincta</name>
    <dbReference type="NCBI Taxonomy" id="48709"/>
    <lineage>
        <taxon>Eukaryota</taxon>
        <taxon>Metazoa</taxon>
        <taxon>Ecdysozoa</taxon>
        <taxon>Arthropoda</taxon>
        <taxon>Hexapoda</taxon>
        <taxon>Collembola</taxon>
        <taxon>Entomobryomorpha</taxon>
        <taxon>Entomobryoidea</taxon>
        <taxon>Orchesellidae</taxon>
        <taxon>Orchesellinae</taxon>
        <taxon>Orchesella</taxon>
    </lineage>
</organism>
<dbReference type="EMBL" id="LJIJ01000452">
    <property type="protein sequence ID" value="ODM97349.1"/>
    <property type="molecule type" value="Genomic_DNA"/>
</dbReference>
<accession>A0A1D2MWB1</accession>
<dbReference type="OrthoDB" id="6329319at2759"/>
<dbReference type="OMA" id="WTKTETC"/>
<dbReference type="InterPro" id="IPR005515">
    <property type="entry name" value="VOMI"/>
</dbReference>
<gene>
    <name evidence="1" type="ORF">Ocin01_09330</name>
</gene>
<dbReference type="STRING" id="48709.A0A1D2MWB1"/>
<comment type="caution">
    <text evidence="1">The sequence shown here is derived from an EMBL/GenBank/DDBJ whole genome shotgun (WGS) entry which is preliminary data.</text>
</comment>
<keyword evidence="2" id="KW-1185">Reference proteome</keyword>
<dbReference type="Gene3D" id="2.100.10.20">
    <property type="entry name" value="Vitelline membrane outer layer protein I (VOMI)"/>
    <property type="match status" value="1"/>
</dbReference>
<dbReference type="Pfam" id="PF03762">
    <property type="entry name" value="VOMI"/>
    <property type="match status" value="1"/>
</dbReference>
<dbReference type="Proteomes" id="UP000094527">
    <property type="component" value="Unassembled WGS sequence"/>
</dbReference>
<dbReference type="InterPro" id="IPR036706">
    <property type="entry name" value="VOMI_sf"/>
</dbReference>
<dbReference type="PANTHER" id="PTHR18841">
    <property type="entry name" value="VITELLINE MEMBRANE OUTER LAYER PROTEIN I-RELATED"/>
    <property type="match status" value="1"/>
</dbReference>
<evidence type="ECO:0000313" key="1">
    <source>
        <dbReference type="EMBL" id="ODM97349.1"/>
    </source>
</evidence>
<reference evidence="1 2" key="1">
    <citation type="journal article" date="2016" name="Genome Biol. Evol.">
        <title>Gene Family Evolution Reflects Adaptation to Soil Environmental Stressors in the Genome of the Collembolan Orchesella cincta.</title>
        <authorList>
            <person name="Faddeeva-Vakhrusheva A."/>
            <person name="Derks M.F."/>
            <person name="Anvar S.Y."/>
            <person name="Agamennone V."/>
            <person name="Suring W."/>
            <person name="Smit S."/>
            <person name="van Straalen N.M."/>
            <person name="Roelofs D."/>
        </authorList>
    </citation>
    <scope>NUCLEOTIDE SEQUENCE [LARGE SCALE GENOMIC DNA]</scope>
    <source>
        <tissue evidence="1">Mixed pool</tissue>
    </source>
</reference>
<evidence type="ECO:0000313" key="2">
    <source>
        <dbReference type="Proteomes" id="UP000094527"/>
    </source>
</evidence>
<proteinExistence type="predicted"/>
<protein>
    <submittedName>
        <fullName evidence="1">Vitelline membrane outer layer protein 1</fullName>
    </submittedName>
</protein>
<dbReference type="GO" id="GO:0005615">
    <property type="term" value="C:extracellular space"/>
    <property type="evidence" value="ECO:0007669"/>
    <property type="project" value="TreeGrafter"/>
</dbReference>
<dbReference type="AlphaFoldDB" id="A0A1D2MWB1"/>
<name>A0A1D2MWB1_ORCCI</name>
<sequence length="182" mass="20440">MEFLSSPRVTDWGDWGDFEYCPEDTFVVGMRLKTEADTGPQCDNTALNGIRFMCGIVGESQKMLYSPERQIQSFEGNWGRWGAIYECPRSYAVGFQLRSESGRGGNDDTAANNLRIFCSNSIEFLEGNGLSRGDWTETQRCPFGWAICGMRTQIETPQGNSDDTALNNLDIQCCKLPQKDEL</sequence>
<dbReference type="SUPFAM" id="SSF51092">
    <property type="entry name" value="Vitelline membrane outer protein-I (VMO-I)"/>
    <property type="match status" value="1"/>
</dbReference>
<dbReference type="PANTHER" id="PTHR18841:SF0">
    <property type="entry name" value="VITELLINE MEMBRANE OUTER LAYER 1 HOMOLOG A-RELATED"/>
    <property type="match status" value="1"/>
</dbReference>
<dbReference type="CDD" id="cd00220">
    <property type="entry name" value="VMO-I"/>
    <property type="match status" value="1"/>
</dbReference>